<dbReference type="PANTHER" id="PTHR33116:SF80">
    <property type="entry name" value="REVERSE TRANSCRIPTASE ZINC-BINDING DOMAIN-CONTAINING PROTEIN"/>
    <property type="match status" value="1"/>
</dbReference>
<feature type="domain" description="Reverse transcriptase" evidence="2">
    <location>
        <begin position="869"/>
        <end position="1134"/>
    </location>
</feature>
<name>A0A8T1ZD47_ARASU</name>
<dbReference type="InterPro" id="IPR026960">
    <property type="entry name" value="RVT-Znf"/>
</dbReference>
<evidence type="ECO:0000313" key="3">
    <source>
        <dbReference type="EMBL" id="KAG7557120.1"/>
    </source>
</evidence>
<accession>A0A8T1ZD47</accession>
<feature type="region of interest" description="Disordered" evidence="1">
    <location>
        <begin position="351"/>
        <end position="378"/>
    </location>
</feature>
<feature type="compositionally biased region" description="Polar residues" evidence="1">
    <location>
        <begin position="421"/>
        <end position="432"/>
    </location>
</feature>
<evidence type="ECO:0000259" key="2">
    <source>
        <dbReference type="PROSITE" id="PS50878"/>
    </source>
</evidence>
<dbReference type="Pfam" id="PF00078">
    <property type="entry name" value="RVT_1"/>
    <property type="match status" value="1"/>
</dbReference>
<keyword evidence="3" id="KW-0695">RNA-directed DNA polymerase</keyword>
<dbReference type="CDD" id="cd01650">
    <property type="entry name" value="RT_nLTR_like"/>
    <property type="match status" value="1"/>
</dbReference>
<dbReference type="Pfam" id="PF14111">
    <property type="entry name" value="DUF4283"/>
    <property type="match status" value="1"/>
</dbReference>
<dbReference type="Proteomes" id="UP000694251">
    <property type="component" value="Chromosome 11"/>
</dbReference>
<dbReference type="InterPro" id="IPR025558">
    <property type="entry name" value="DUF4283"/>
</dbReference>
<reference evidence="3 4" key="1">
    <citation type="submission" date="2020-12" db="EMBL/GenBank/DDBJ databases">
        <title>Concerted genomic and epigenomic changes stabilize Arabidopsis allopolyploids.</title>
        <authorList>
            <person name="Chen Z."/>
        </authorList>
    </citation>
    <scope>NUCLEOTIDE SEQUENCE [LARGE SCALE GENOMIC DNA]</scope>
    <source>
        <strain evidence="3">As9502</strain>
        <tissue evidence="3">Leaf</tissue>
    </source>
</reference>
<dbReference type="InterPro" id="IPR000477">
    <property type="entry name" value="RT_dom"/>
</dbReference>
<feature type="compositionally biased region" description="Basic residues" evidence="1">
    <location>
        <begin position="1"/>
        <end position="12"/>
    </location>
</feature>
<keyword evidence="3" id="KW-0548">Nucleotidyltransferase</keyword>
<keyword evidence="3" id="KW-0808">Transferase</keyword>
<keyword evidence="4" id="KW-1185">Reference proteome</keyword>
<dbReference type="Pfam" id="PF13966">
    <property type="entry name" value="zf-RVT"/>
    <property type="match status" value="2"/>
</dbReference>
<dbReference type="PANTHER" id="PTHR33116">
    <property type="entry name" value="REVERSE TRANSCRIPTASE ZINC-BINDING DOMAIN-CONTAINING PROTEIN-RELATED-RELATED"/>
    <property type="match status" value="1"/>
</dbReference>
<feature type="compositionally biased region" description="Polar residues" evidence="1">
    <location>
        <begin position="39"/>
        <end position="48"/>
    </location>
</feature>
<evidence type="ECO:0000313" key="4">
    <source>
        <dbReference type="Proteomes" id="UP000694251"/>
    </source>
</evidence>
<gene>
    <name evidence="3" type="ORF">ISN44_As11g031190</name>
</gene>
<proteinExistence type="predicted"/>
<feature type="region of interest" description="Disordered" evidence="1">
    <location>
        <begin position="415"/>
        <end position="455"/>
    </location>
</feature>
<dbReference type="EMBL" id="JAEFBJ010000011">
    <property type="protein sequence ID" value="KAG7557120.1"/>
    <property type="molecule type" value="Genomic_DNA"/>
</dbReference>
<dbReference type="Pfam" id="PF03372">
    <property type="entry name" value="Exo_endo_phos"/>
    <property type="match status" value="1"/>
</dbReference>
<protein>
    <submittedName>
        <fullName evidence="3">Reverse transcriptase domain</fullName>
    </submittedName>
</protein>
<dbReference type="InterPro" id="IPR005135">
    <property type="entry name" value="Endo/exonuclease/phosphatase"/>
</dbReference>
<dbReference type="GO" id="GO:0003964">
    <property type="term" value="F:RNA-directed DNA polymerase activity"/>
    <property type="evidence" value="ECO:0007669"/>
    <property type="project" value="UniProtKB-KW"/>
</dbReference>
<feature type="region of interest" description="Disordered" evidence="1">
    <location>
        <begin position="1"/>
        <end position="48"/>
    </location>
</feature>
<dbReference type="OrthoDB" id="1112563at2759"/>
<evidence type="ECO:0000256" key="1">
    <source>
        <dbReference type="SAM" id="MobiDB-lite"/>
    </source>
</evidence>
<sequence>MRKKPKKPKKPSPSKSRGSISPVPSSSPVSKNSDGSGSPDSASTSKSIAQSTVLVTDLANSTSDLKPSTVLDPVSSVASDIATVVAHSGPSISPEEPAIAEVSWVDHVKGTAKGLRKSGQGFTLPSGESCVKIPNSVIEKNKKSWDCFVLGQFYSEPPAQGTLHNILNGIWSRSYRDVSVPKMDGNAFLFRIPNVATRARVINQKLWQIEGQTMFVAKWEPGVVPMKPQLTSAPIWLELRQVPFQFFNDEGLERIASLVGDPKFLHPSTVNKTNLEVAKVFTIIDPRKPLPEAVNVQFDSGEIRRVLVSSPWMPPVCEHCKEIGHSRKRCKLAPISCVPCNSTAHSFENCPRKRTAPPKKRYQKRSLSKDPVVGQRRGKELRHDMVYVPKAIQPAVIANPTAKVFEFNAIEKGSGSGKGVITQNKDQTPSEGKSSHADEDSSDILSSESEDSGCLEDDYSGFEEVLSKRQRKDLGKIWILWHQSVKVVVLFKSLQMVTCEVLLPDSKDWCVVSVVYASNDVILRNALWLEIVEAANSPRVMGKPWLMLGDFNQSLHPNEHSRPVNLNVDIQTRRFRDCLLDADLTDMVFKGSTYTWWNKSKRNPVAKKLDRALVNELWSLKYPSSFAMFGEPDFSDHASCSVALETLSTRGSRPFKFYNYLLQSDLFIPLICNHWFSFNVVGSAMFRCSKKLKLLKKEIRGFSKENFSESEFESQRKWLLLAKAEESFLCQRSSVSWMKDGDSNSAYFHRMAATRKALNHIHFIQEDGGSRIDSQQGIRDHCVNFFSNLMGSDVGPSMLTQSDMNLLLPFRCSQAQSDRLELRFSHEEIKDAFFSLPRNKSCGPDGYSAEFFNGCWSIVGPEVVEAVSEFFNTGSMLKQWNATSLVLIPKVSNASKASEFRPISCLNTLYKVVSKLLAKRLQLILTEVISSSQSAFMPGRLLGENVLLATEIVHGYNRKNIDPRAMLKVDLRKAFDTVRWDFILSALRALNIPEKFVCWISQCITTPTFSICVNGSSGGFFKSTTGLRQGDPLSPYLFVLAMEVFSSLLRSRFDAGYIRYHPKTAELNISHLMFADDVMIFFDGGSSSLHGITEALDDFASWSGLCMNRDKTQLFSTGVNSLESAAMSSYGFPAGRLQLLSSVIYGVVNFWITTFTLPQGCIKKIESLCSRFLWAGNIDKGKGATVAWSSVCLPKVEGGLGLRRFATWNKALCLRYVWLLFSNQDSLWAAWHKHHNLRGNSFWAVKESNQNSWTWNSLLKLRPLAENFIRCKVGNGRSTSFWFDHWTPLGPIIKLLGDDGPRNLRLPLCSTVAASCNENGWQLAAPRSDSALSLQIHLTTLQLPSSSQAADSYAWEINGKCSHVFSAAKTWDVIRPRQEEKDWVSSVWFKGAVPKHAFNMWVAHLNRLPTRQRLASWGMNITTDCCLCSASVETRDHMFIICDFAKEIWSLVRSRLDHLHGVFFSWSELLSWTRHHSHAAPSILRKLAVQAAIFHIWKQRNNVLHNQTSLPPATIFRCIDRDIKNIITSRRIRRNFRKLMALEGHYSARVSWDTVTKPKDQGGLGIRDLTVLNRACSIKLIWLLFFQSGSVWVAWFKHHFLRGSLNNFWTMKQRPTYSWMANKLLKIREDVYKWIKLRVGNGVTCRFWSDNWSPYGRISEYFGSARMSRLGIRNDATLNQLCINGRWLLPHPRTDPQVTLQIYLTTLSLSDVDDHYEWELDGKIHQRLSTGLVYRNLREVLPLVPWRKVVWISGGVLKHCFLTWLLVLNRCPTRDRILGWGLQTDPACLLCNSLEESRGHIFFNCGLSWSIWSSIALRCKLHPLRSWDATICQMQALQGSKESIRLSLLAWQCTLYFLWGERNHRLHSQNFRSAESILKLIDSVVRNRISSYKDQNQTLSSTMLQLWLSTS</sequence>
<dbReference type="PROSITE" id="PS50878">
    <property type="entry name" value="RT_POL"/>
    <property type="match status" value="1"/>
</dbReference>
<organism evidence="3 4">
    <name type="scientific">Arabidopsis suecica</name>
    <name type="common">Swedish thale-cress</name>
    <name type="synonym">Cardaminopsis suecica</name>
    <dbReference type="NCBI Taxonomy" id="45249"/>
    <lineage>
        <taxon>Eukaryota</taxon>
        <taxon>Viridiplantae</taxon>
        <taxon>Streptophyta</taxon>
        <taxon>Embryophyta</taxon>
        <taxon>Tracheophyta</taxon>
        <taxon>Spermatophyta</taxon>
        <taxon>Magnoliopsida</taxon>
        <taxon>eudicotyledons</taxon>
        <taxon>Gunneridae</taxon>
        <taxon>Pentapetalae</taxon>
        <taxon>rosids</taxon>
        <taxon>malvids</taxon>
        <taxon>Brassicales</taxon>
        <taxon>Brassicaceae</taxon>
        <taxon>Camelineae</taxon>
        <taxon>Arabidopsis</taxon>
    </lineage>
</organism>
<comment type="caution">
    <text evidence="3">The sequence shown here is derived from an EMBL/GenBank/DDBJ whole genome shotgun (WGS) entry which is preliminary data.</text>
</comment>
<feature type="compositionally biased region" description="Basic residues" evidence="1">
    <location>
        <begin position="352"/>
        <end position="366"/>
    </location>
</feature>
<feature type="compositionally biased region" description="Low complexity" evidence="1">
    <location>
        <begin position="13"/>
        <end position="38"/>
    </location>
</feature>